<evidence type="ECO:0000313" key="9">
    <source>
        <dbReference type="Proteomes" id="UP000054558"/>
    </source>
</evidence>
<protein>
    <submittedName>
        <fullName evidence="8">Long-acyl-chain ceramide synthase</fullName>
    </submittedName>
</protein>
<proteinExistence type="predicted"/>
<feature type="transmembrane region" description="Helical" evidence="6">
    <location>
        <begin position="145"/>
        <end position="164"/>
    </location>
</feature>
<name>A0A1Y1HLJ4_KLENI</name>
<dbReference type="PIRSF" id="PIRSF005225">
    <property type="entry name" value="LAG1_LAC1"/>
    <property type="match status" value="1"/>
</dbReference>
<dbReference type="GO" id="GO:0005783">
    <property type="term" value="C:endoplasmic reticulum"/>
    <property type="evidence" value="ECO:0000318"/>
    <property type="project" value="GO_Central"/>
</dbReference>
<dbReference type="OrthoDB" id="537032at2759"/>
<feature type="transmembrane region" description="Helical" evidence="6">
    <location>
        <begin position="198"/>
        <end position="218"/>
    </location>
</feature>
<evidence type="ECO:0000256" key="3">
    <source>
        <dbReference type="ARBA" id="ARBA00022989"/>
    </source>
</evidence>
<keyword evidence="2 5" id="KW-0812">Transmembrane</keyword>
<dbReference type="PANTHER" id="PTHR12560:SF0">
    <property type="entry name" value="LD18904P"/>
    <property type="match status" value="1"/>
</dbReference>
<comment type="subcellular location">
    <subcellularLocation>
        <location evidence="1">Endoplasmic reticulum membrane</location>
        <topology evidence="1">Multi-pass membrane protein</topology>
    </subcellularLocation>
</comment>
<keyword evidence="3 6" id="KW-1133">Transmembrane helix</keyword>
<dbReference type="Proteomes" id="UP000054558">
    <property type="component" value="Unassembled WGS sequence"/>
</dbReference>
<dbReference type="GO" id="GO:0050291">
    <property type="term" value="F:sphingosine N-acyltransferase activity"/>
    <property type="evidence" value="ECO:0000318"/>
    <property type="project" value="GO_Central"/>
</dbReference>
<dbReference type="EMBL" id="DF236980">
    <property type="protein sequence ID" value="GAQ79490.1"/>
    <property type="molecule type" value="Genomic_DNA"/>
</dbReference>
<dbReference type="GO" id="GO:0005789">
    <property type="term" value="C:endoplasmic reticulum membrane"/>
    <property type="evidence" value="ECO:0007669"/>
    <property type="project" value="UniProtKB-SubCell"/>
</dbReference>
<evidence type="ECO:0000259" key="7">
    <source>
        <dbReference type="PROSITE" id="PS50922"/>
    </source>
</evidence>
<sequence>MQAPWIGQESYPVWQDLKYALFFACAYPVLQKLLYVTIFDMAARATVDDGKKPVNKVAAERKEVAVRKYKESAWKLLFYALAWSYGVYITYDKEWWITKGTLNFWKGWPEQKMRMDLKLFYASELGFYSYGIVFLLLWETKRKDFGVMTIHHIGTLVLISYSYFTGFVRVGNMVLLAHDISDILLEGAKLFKYSKNEIGASVTFALFAISWLVFRLIYYPTYLIRSTAFEAQKAFLENRTVAETVVYYYCFNTFLIMLLVLHVYWFYLIGRMIVKQVQNSGAVGDDVRSDSDDD</sequence>
<dbReference type="AlphaFoldDB" id="A0A1Y1HLJ4"/>
<gene>
    <name evidence="8" type="ORF">KFL_000310400</name>
</gene>
<reference evidence="8 9" key="1">
    <citation type="journal article" date="2014" name="Nat. Commun.">
        <title>Klebsormidium flaccidum genome reveals primary factors for plant terrestrial adaptation.</title>
        <authorList>
            <person name="Hori K."/>
            <person name="Maruyama F."/>
            <person name="Fujisawa T."/>
            <person name="Togashi T."/>
            <person name="Yamamoto N."/>
            <person name="Seo M."/>
            <person name="Sato S."/>
            <person name="Yamada T."/>
            <person name="Mori H."/>
            <person name="Tajima N."/>
            <person name="Moriyama T."/>
            <person name="Ikeuchi M."/>
            <person name="Watanabe M."/>
            <person name="Wada H."/>
            <person name="Kobayashi K."/>
            <person name="Saito M."/>
            <person name="Masuda T."/>
            <person name="Sasaki-Sekimoto Y."/>
            <person name="Mashiguchi K."/>
            <person name="Awai K."/>
            <person name="Shimojima M."/>
            <person name="Masuda S."/>
            <person name="Iwai M."/>
            <person name="Nobusawa T."/>
            <person name="Narise T."/>
            <person name="Kondo S."/>
            <person name="Saito H."/>
            <person name="Sato R."/>
            <person name="Murakawa M."/>
            <person name="Ihara Y."/>
            <person name="Oshima-Yamada Y."/>
            <person name="Ohtaka K."/>
            <person name="Satoh M."/>
            <person name="Sonobe K."/>
            <person name="Ishii M."/>
            <person name="Ohtani R."/>
            <person name="Kanamori-Sato M."/>
            <person name="Honoki R."/>
            <person name="Miyazaki D."/>
            <person name="Mochizuki H."/>
            <person name="Umetsu J."/>
            <person name="Higashi K."/>
            <person name="Shibata D."/>
            <person name="Kamiya Y."/>
            <person name="Sato N."/>
            <person name="Nakamura Y."/>
            <person name="Tabata S."/>
            <person name="Ida S."/>
            <person name="Kurokawa K."/>
            <person name="Ohta H."/>
        </authorList>
    </citation>
    <scope>NUCLEOTIDE SEQUENCE [LARGE SCALE GENOMIC DNA]</scope>
    <source>
        <strain evidence="8 9">NIES-2285</strain>
    </source>
</reference>
<evidence type="ECO:0000256" key="5">
    <source>
        <dbReference type="PROSITE-ProRule" id="PRU00205"/>
    </source>
</evidence>
<evidence type="ECO:0000313" key="8">
    <source>
        <dbReference type="EMBL" id="GAQ79490.1"/>
    </source>
</evidence>
<dbReference type="Pfam" id="PF03798">
    <property type="entry name" value="TRAM_LAG1_CLN8"/>
    <property type="match status" value="1"/>
</dbReference>
<feature type="transmembrane region" description="Helical" evidence="6">
    <location>
        <begin position="119"/>
        <end position="138"/>
    </location>
</feature>
<feature type="domain" description="TLC" evidence="7">
    <location>
        <begin position="67"/>
        <end position="278"/>
    </location>
</feature>
<feature type="transmembrane region" description="Helical" evidence="6">
    <location>
        <begin position="20"/>
        <end position="43"/>
    </location>
</feature>
<accession>A0A1Y1HLJ4</accession>
<dbReference type="PANTHER" id="PTHR12560">
    <property type="entry name" value="LONGEVITY ASSURANCE FACTOR 1 LAG1"/>
    <property type="match status" value="1"/>
</dbReference>
<dbReference type="GO" id="GO:0046513">
    <property type="term" value="P:ceramide biosynthetic process"/>
    <property type="evidence" value="ECO:0000318"/>
    <property type="project" value="GO_Central"/>
</dbReference>
<feature type="transmembrane region" description="Helical" evidence="6">
    <location>
        <begin position="246"/>
        <end position="267"/>
    </location>
</feature>
<evidence type="ECO:0000256" key="4">
    <source>
        <dbReference type="ARBA" id="ARBA00023136"/>
    </source>
</evidence>
<evidence type="ECO:0000256" key="2">
    <source>
        <dbReference type="ARBA" id="ARBA00022692"/>
    </source>
</evidence>
<dbReference type="InterPro" id="IPR006634">
    <property type="entry name" value="TLC-dom"/>
</dbReference>
<feature type="transmembrane region" description="Helical" evidence="6">
    <location>
        <begin position="72"/>
        <end position="91"/>
    </location>
</feature>
<dbReference type="PROSITE" id="PS50922">
    <property type="entry name" value="TLC"/>
    <property type="match status" value="1"/>
</dbReference>
<evidence type="ECO:0000256" key="6">
    <source>
        <dbReference type="SAM" id="Phobius"/>
    </source>
</evidence>
<dbReference type="STRING" id="105231.A0A1Y1HLJ4"/>
<dbReference type="InterPro" id="IPR016439">
    <property type="entry name" value="Lag1/Lac1-like"/>
</dbReference>
<dbReference type="OMA" id="RIICYPF"/>
<keyword evidence="4 5" id="KW-0472">Membrane</keyword>
<keyword evidence="9" id="KW-1185">Reference proteome</keyword>
<dbReference type="SMART" id="SM00724">
    <property type="entry name" value="TLC"/>
    <property type="match status" value="1"/>
</dbReference>
<organism evidence="8 9">
    <name type="scientific">Klebsormidium nitens</name>
    <name type="common">Green alga</name>
    <name type="synonym">Ulothrix nitens</name>
    <dbReference type="NCBI Taxonomy" id="105231"/>
    <lineage>
        <taxon>Eukaryota</taxon>
        <taxon>Viridiplantae</taxon>
        <taxon>Streptophyta</taxon>
        <taxon>Klebsormidiophyceae</taxon>
        <taxon>Klebsormidiales</taxon>
        <taxon>Klebsormidiaceae</taxon>
        <taxon>Klebsormidium</taxon>
    </lineage>
</organism>
<evidence type="ECO:0000256" key="1">
    <source>
        <dbReference type="ARBA" id="ARBA00004477"/>
    </source>
</evidence>